<evidence type="ECO:0000313" key="2">
    <source>
        <dbReference type="EnsemblPlants" id="KEH34689"/>
    </source>
</evidence>
<reference evidence="2" key="3">
    <citation type="submission" date="2015-04" db="UniProtKB">
        <authorList>
            <consortium name="EnsemblPlants"/>
        </authorList>
    </citation>
    <scope>IDENTIFICATION</scope>
    <source>
        <strain evidence="2">cv. Jemalong A17</strain>
    </source>
</reference>
<proteinExistence type="predicted"/>
<dbReference type="SUPFAM" id="SSF56112">
    <property type="entry name" value="Protein kinase-like (PK-like)"/>
    <property type="match status" value="1"/>
</dbReference>
<name>A0A072UY00_MEDTR</name>
<dbReference type="EnsemblPlants" id="KEH34689">
    <property type="protein sequence ID" value="KEH34689"/>
    <property type="gene ID" value="MTR_3g067755"/>
</dbReference>
<keyword evidence="3" id="KW-1185">Reference proteome</keyword>
<protein>
    <submittedName>
        <fullName evidence="1">Kinase</fullName>
    </submittedName>
</protein>
<dbReference type="Gene3D" id="3.30.200.20">
    <property type="entry name" value="Phosphorylase Kinase, domain 1"/>
    <property type="match status" value="1"/>
</dbReference>
<reference evidence="1 3" key="1">
    <citation type="journal article" date="2011" name="Nature">
        <title>The Medicago genome provides insight into the evolution of rhizobial symbioses.</title>
        <authorList>
            <person name="Young N.D."/>
            <person name="Debelle F."/>
            <person name="Oldroyd G.E."/>
            <person name="Geurts R."/>
            <person name="Cannon S.B."/>
            <person name="Udvardi M.K."/>
            <person name="Benedito V.A."/>
            <person name="Mayer K.F."/>
            <person name="Gouzy J."/>
            <person name="Schoof H."/>
            <person name="Van de Peer Y."/>
            <person name="Proost S."/>
            <person name="Cook D.R."/>
            <person name="Meyers B.C."/>
            <person name="Spannagl M."/>
            <person name="Cheung F."/>
            <person name="De Mita S."/>
            <person name="Krishnakumar V."/>
            <person name="Gundlach H."/>
            <person name="Zhou S."/>
            <person name="Mudge J."/>
            <person name="Bharti A.K."/>
            <person name="Murray J.D."/>
            <person name="Naoumkina M.A."/>
            <person name="Rosen B."/>
            <person name="Silverstein K.A."/>
            <person name="Tang H."/>
            <person name="Rombauts S."/>
            <person name="Zhao P.X."/>
            <person name="Zhou P."/>
            <person name="Barbe V."/>
            <person name="Bardou P."/>
            <person name="Bechner M."/>
            <person name="Bellec A."/>
            <person name="Berger A."/>
            <person name="Berges H."/>
            <person name="Bidwell S."/>
            <person name="Bisseling T."/>
            <person name="Choisne N."/>
            <person name="Couloux A."/>
            <person name="Denny R."/>
            <person name="Deshpande S."/>
            <person name="Dai X."/>
            <person name="Doyle J.J."/>
            <person name="Dudez A.M."/>
            <person name="Farmer A.D."/>
            <person name="Fouteau S."/>
            <person name="Franken C."/>
            <person name="Gibelin C."/>
            <person name="Gish J."/>
            <person name="Goldstein S."/>
            <person name="Gonzalez A.J."/>
            <person name="Green P.J."/>
            <person name="Hallab A."/>
            <person name="Hartog M."/>
            <person name="Hua A."/>
            <person name="Humphray S.J."/>
            <person name="Jeong D.H."/>
            <person name="Jing Y."/>
            <person name="Jocker A."/>
            <person name="Kenton S.M."/>
            <person name="Kim D.J."/>
            <person name="Klee K."/>
            <person name="Lai H."/>
            <person name="Lang C."/>
            <person name="Lin S."/>
            <person name="Macmil S.L."/>
            <person name="Magdelenat G."/>
            <person name="Matthews L."/>
            <person name="McCorrison J."/>
            <person name="Monaghan E.L."/>
            <person name="Mun J.H."/>
            <person name="Najar F.Z."/>
            <person name="Nicholson C."/>
            <person name="Noirot C."/>
            <person name="O'Bleness M."/>
            <person name="Paule C.R."/>
            <person name="Poulain J."/>
            <person name="Prion F."/>
            <person name="Qin B."/>
            <person name="Qu C."/>
            <person name="Retzel E.F."/>
            <person name="Riddle C."/>
            <person name="Sallet E."/>
            <person name="Samain S."/>
            <person name="Samson N."/>
            <person name="Sanders I."/>
            <person name="Saurat O."/>
            <person name="Scarpelli C."/>
            <person name="Schiex T."/>
            <person name="Segurens B."/>
            <person name="Severin A.J."/>
            <person name="Sherrier D.J."/>
            <person name="Shi R."/>
            <person name="Sims S."/>
            <person name="Singer S.R."/>
            <person name="Sinharoy S."/>
            <person name="Sterck L."/>
            <person name="Viollet A."/>
            <person name="Wang B.B."/>
            <person name="Wang K."/>
            <person name="Wang M."/>
            <person name="Wang X."/>
            <person name="Warfsmann J."/>
            <person name="Weissenbach J."/>
            <person name="White D.D."/>
            <person name="White J.D."/>
            <person name="Wiley G.B."/>
            <person name="Wincker P."/>
            <person name="Xing Y."/>
            <person name="Yang L."/>
            <person name="Yao Z."/>
            <person name="Ying F."/>
            <person name="Zhai J."/>
            <person name="Zhou L."/>
            <person name="Zuber A."/>
            <person name="Denarie J."/>
            <person name="Dixon R.A."/>
            <person name="May G.D."/>
            <person name="Schwartz D.C."/>
            <person name="Rogers J."/>
            <person name="Quetier F."/>
            <person name="Town C.D."/>
            <person name="Roe B.A."/>
        </authorList>
    </citation>
    <scope>NUCLEOTIDE SEQUENCE [LARGE SCALE GENOMIC DNA]</scope>
    <source>
        <strain evidence="1">A17</strain>
        <strain evidence="2 3">cv. Jemalong A17</strain>
    </source>
</reference>
<gene>
    <name evidence="1" type="ordered locus">MTR_3g067755</name>
</gene>
<keyword evidence="1" id="KW-0808">Transferase</keyword>
<dbReference type="InterPro" id="IPR011009">
    <property type="entry name" value="Kinase-like_dom_sf"/>
</dbReference>
<dbReference type="HOGENOM" id="CLU_2964307_0_0_1"/>
<dbReference type="Proteomes" id="UP000002051">
    <property type="component" value="Chromosome 3"/>
</dbReference>
<dbReference type="AlphaFoldDB" id="A0A072UY00"/>
<evidence type="ECO:0000313" key="3">
    <source>
        <dbReference type="Proteomes" id="UP000002051"/>
    </source>
</evidence>
<organism evidence="1 3">
    <name type="scientific">Medicago truncatula</name>
    <name type="common">Barrel medic</name>
    <name type="synonym">Medicago tribuloides</name>
    <dbReference type="NCBI Taxonomy" id="3880"/>
    <lineage>
        <taxon>Eukaryota</taxon>
        <taxon>Viridiplantae</taxon>
        <taxon>Streptophyta</taxon>
        <taxon>Embryophyta</taxon>
        <taxon>Tracheophyta</taxon>
        <taxon>Spermatophyta</taxon>
        <taxon>Magnoliopsida</taxon>
        <taxon>eudicotyledons</taxon>
        <taxon>Gunneridae</taxon>
        <taxon>Pentapetalae</taxon>
        <taxon>rosids</taxon>
        <taxon>fabids</taxon>
        <taxon>Fabales</taxon>
        <taxon>Fabaceae</taxon>
        <taxon>Papilionoideae</taxon>
        <taxon>50 kb inversion clade</taxon>
        <taxon>NPAAA clade</taxon>
        <taxon>Hologalegina</taxon>
        <taxon>IRL clade</taxon>
        <taxon>Trifolieae</taxon>
        <taxon>Medicago</taxon>
    </lineage>
</organism>
<evidence type="ECO:0000313" key="1">
    <source>
        <dbReference type="EMBL" id="KEH34689.1"/>
    </source>
</evidence>
<keyword evidence="1" id="KW-0418">Kinase</keyword>
<accession>A0A072UY00</accession>
<reference evidence="1 3" key="2">
    <citation type="journal article" date="2014" name="BMC Genomics">
        <title>An improved genome release (version Mt4.0) for the model legume Medicago truncatula.</title>
        <authorList>
            <person name="Tang H."/>
            <person name="Krishnakumar V."/>
            <person name="Bidwell S."/>
            <person name="Rosen B."/>
            <person name="Chan A."/>
            <person name="Zhou S."/>
            <person name="Gentzbittel L."/>
            <person name="Childs K.L."/>
            <person name="Yandell M."/>
            <person name="Gundlach H."/>
            <person name="Mayer K.F."/>
            <person name="Schwartz D.C."/>
            <person name="Town C.D."/>
        </authorList>
    </citation>
    <scope>GENOME REANNOTATION</scope>
    <source>
        <strain evidence="1">A17</strain>
        <strain evidence="2 3">cv. Jemalong A17</strain>
    </source>
</reference>
<dbReference type="GO" id="GO:0016301">
    <property type="term" value="F:kinase activity"/>
    <property type="evidence" value="ECO:0007669"/>
    <property type="project" value="UniProtKB-KW"/>
</dbReference>
<dbReference type="STRING" id="3880.A0A072UY00"/>
<sequence length="59" mass="6815">MPGYYFSAVYGHKLNHVSHQEPSEWLRKINNMGQLSHPNLVRLIGYCLENVEDPSLFIA</sequence>
<dbReference type="EMBL" id="CM001219">
    <property type="protein sequence ID" value="KEH34689.1"/>
    <property type="molecule type" value="Genomic_DNA"/>
</dbReference>